<protein>
    <submittedName>
        <fullName evidence="6">ABC transporter, ATP-binding protein</fullName>
    </submittedName>
</protein>
<dbReference type="GeneID" id="93210930"/>
<dbReference type="InterPro" id="IPR027417">
    <property type="entry name" value="P-loop_NTPase"/>
</dbReference>
<organism evidence="6 7">
    <name type="scientific">Fannyhessea vaginae DSM 15829</name>
    <dbReference type="NCBI Taxonomy" id="525256"/>
    <lineage>
        <taxon>Bacteria</taxon>
        <taxon>Bacillati</taxon>
        <taxon>Actinomycetota</taxon>
        <taxon>Coriobacteriia</taxon>
        <taxon>Coriobacteriales</taxon>
        <taxon>Atopobiaceae</taxon>
        <taxon>Fannyhessea</taxon>
    </lineage>
</organism>
<dbReference type="GO" id="GO:0016887">
    <property type="term" value="F:ATP hydrolysis activity"/>
    <property type="evidence" value="ECO:0007669"/>
    <property type="project" value="InterPro"/>
</dbReference>
<dbReference type="InterPro" id="IPR017911">
    <property type="entry name" value="MacB-like_ATP-bd"/>
</dbReference>
<keyword evidence="7" id="KW-1185">Reference proteome</keyword>
<dbReference type="CDD" id="cd03255">
    <property type="entry name" value="ABC_MJ0796_LolCDE_FtsE"/>
    <property type="match status" value="1"/>
</dbReference>
<dbReference type="PANTHER" id="PTHR42798:SF7">
    <property type="entry name" value="ALPHA-D-RIBOSE 1-METHYLPHOSPHONATE 5-TRIPHOSPHATE SYNTHASE SUBUNIT PHNL"/>
    <property type="match status" value="1"/>
</dbReference>
<dbReference type="GO" id="GO:0022857">
    <property type="term" value="F:transmembrane transporter activity"/>
    <property type="evidence" value="ECO:0007669"/>
    <property type="project" value="UniProtKB-ARBA"/>
</dbReference>
<dbReference type="InterPro" id="IPR003439">
    <property type="entry name" value="ABC_transporter-like_ATP-bd"/>
</dbReference>
<dbReference type="FunFam" id="3.40.50.300:FF:000032">
    <property type="entry name" value="Export ABC transporter ATP-binding protein"/>
    <property type="match status" value="1"/>
</dbReference>
<comment type="similarity">
    <text evidence="1">Belongs to the ABC transporter superfamily.</text>
</comment>
<dbReference type="OrthoDB" id="2079174at2"/>
<evidence type="ECO:0000256" key="3">
    <source>
        <dbReference type="ARBA" id="ARBA00022741"/>
    </source>
</evidence>
<evidence type="ECO:0000256" key="4">
    <source>
        <dbReference type="ARBA" id="ARBA00022840"/>
    </source>
</evidence>
<proteinExistence type="inferred from homology"/>
<dbReference type="EMBL" id="ACGK02000001">
    <property type="protein sequence ID" value="EGF23227.1"/>
    <property type="molecule type" value="Genomic_DNA"/>
</dbReference>
<dbReference type="SMART" id="SM00382">
    <property type="entry name" value="AAA"/>
    <property type="match status" value="1"/>
</dbReference>
<dbReference type="Pfam" id="PF00005">
    <property type="entry name" value="ABC_tran"/>
    <property type="match status" value="1"/>
</dbReference>
<keyword evidence="3" id="KW-0547">Nucleotide-binding</keyword>
<dbReference type="Gene3D" id="3.40.50.300">
    <property type="entry name" value="P-loop containing nucleotide triphosphate hydrolases"/>
    <property type="match status" value="1"/>
</dbReference>
<evidence type="ECO:0000313" key="6">
    <source>
        <dbReference type="EMBL" id="EGF23227.1"/>
    </source>
</evidence>
<gene>
    <name evidence="6" type="ORF">HMPREF0091_10174</name>
</gene>
<dbReference type="GO" id="GO:0098796">
    <property type="term" value="C:membrane protein complex"/>
    <property type="evidence" value="ECO:0007669"/>
    <property type="project" value="UniProtKB-ARBA"/>
</dbReference>
<sequence>MTAQHALHTKEARTDVHGMSAHTHFSNISKGANASSADSMLVCTNVEKYFGTRTNITKALAGVSFTMKQGEFVGVMGPSGSGKSTLLNCISTIDKPTLGTITVNNQDVTRLRGRQLASFRRTQLGFIFQDSNLLETLTAYENIALPLCLSACSVRVMDEKVKNLASLLNIADVLKKYPNQMSGGQRQRVAAARALISDPAIVLADEPTGSLDSKNSRILLESFEEINHKRAASILMVTHDPFSASYASRIIFIKDGRVFNELVRGEKSRQAFFKEIMDVVSYLGGSDAALH</sequence>
<keyword evidence="2" id="KW-0813">Transport</keyword>
<dbReference type="SUPFAM" id="SSF52540">
    <property type="entry name" value="P-loop containing nucleoside triphosphate hydrolases"/>
    <property type="match status" value="1"/>
</dbReference>
<evidence type="ECO:0000313" key="7">
    <source>
        <dbReference type="Proteomes" id="UP000005947"/>
    </source>
</evidence>
<accession>F1T5U3</accession>
<dbReference type="RefSeq" id="WP_006302285.1">
    <property type="nucleotide sequence ID" value="NZ_ACGK02000001.1"/>
</dbReference>
<reference evidence="6 7" key="1">
    <citation type="submission" date="2011-02" db="EMBL/GenBank/DDBJ databases">
        <authorList>
            <person name="Muzny D."/>
            <person name="Qin X."/>
            <person name="Buhay C."/>
            <person name="Dugan-Rocha S."/>
            <person name="Ding Y."/>
            <person name="Chen G."/>
            <person name="Hawes A."/>
            <person name="Holder M."/>
            <person name="Jhangiani S."/>
            <person name="Johnson A."/>
            <person name="Khan Z."/>
            <person name="Li Z."/>
            <person name="Liu W."/>
            <person name="Liu X."/>
            <person name="Perez L."/>
            <person name="Shen H."/>
            <person name="Wang Q."/>
            <person name="Watt J."/>
            <person name="Xi L."/>
            <person name="Xin Y."/>
            <person name="Zhou J."/>
            <person name="Deng J."/>
            <person name="Jiang H."/>
            <person name="Liu Y."/>
            <person name="Qu J."/>
            <person name="Song X.-Z."/>
            <person name="Zhang L."/>
            <person name="Villasana D."/>
            <person name="Johnson A."/>
            <person name="Liu J."/>
            <person name="Liyanage D."/>
            <person name="Lorensuhewa L."/>
            <person name="Robinson T."/>
            <person name="Song A."/>
            <person name="Song B.-B."/>
            <person name="Dinh H."/>
            <person name="Thornton R."/>
            <person name="Coyle M."/>
            <person name="Francisco L."/>
            <person name="Jackson L."/>
            <person name="Javaid M."/>
            <person name="Korchina V."/>
            <person name="Kovar C."/>
            <person name="Mata R."/>
            <person name="Mathew T."/>
            <person name="Ngo R."/>
            <person name="Nguyen L."/>
            <person name="Nguyen N."/>
            <person name="Okwuonu G."/>
            <person name="Ongeri F."/>
            <person name="Pham C."/>
            <person name="Simmons D."/>
            <person name="Wilczek-Boney K."/>
            <person name="Hale W."/>
            <person name="Jakkamsetti A."/>
            <person name="Pham P."/>
            <person name="Ruth R."/>
            <person name="San Lucas F."/>
            <person name="Warren J."/>
            <person name="Zhang J."/>
            <person name="Zhao Z."/>
            <person name="Zhou C."/>
            <person name="Zhu D."/>
            <person name="Lee S."/>
            <person name="Bess C."/>
            <person name="Blankenburg K."/>
            <person name="Forbes L."/>
            <person name="Fu Q."/>
            <person name="Gubbala S."/>
            <person name="Hirani K."/>
            <person name="Jayaseelan J.C."/>
            <person name="Lara F."/>
            <person name="Munidasa M."/>
            <person name="Palculict T."/>
            <person name="Patil S."/>
            <person name="Pu L.-L."/>
            <person name="Saada N."/>
            <person name="Tang L."/>
            <person name="Weissenberger G."/>
            <person name="Zhu Y."/>
            <person name="Hemphill L."/>
            <person name="Shang Y."/>
            <person name="Youmans B."/>
            <person name="Ayvaz T."/>
            <person name="Ross M."/>
            <person name="Santibanez J."/>
            <person name="Aqrawi P."/>
            <person name="Gross S."/>
            <person name="Joshi V."/>
            <person name="Fowler G."/>
            <person name="Nazareth L."/>
            <person name="Reid J."/>
            <person name="Worley K."/>
            <person name="Petrosino J."/>
            <person name="Highlander S."/>
            <person name="Gibbs R."/>
        </authorList>
    </citation>
    <scope>NUCLEOTIDE SEQUENCE [LARGE SCALE GENOMIC DNA]</scope>
    <source>
        <strain evidence="6 7">DSM 15829</strain>
    </source>
</reference>
<evidence type="ECO:0000259" key="5">
    <source>
        <dbReference type="PROSITE" id="PS50893"/>
    </source>
</evidence>
<dbReference type="Proteomes" id="UP000005947">
    <property type="component" value="Unassembled WGS sequence"/>
</dbReference>
<dbReference type="AlphaFoldDB" id="F1T5U3"/>
<dbReference type="InterPro" id="IPR003593">
    <property type="entry name" value="AAA+_ATPase"/>
</dbReference>
<comment type="caution">
    <text evidence="6">The sequence shown here is derived from an EMBL/GenBank/DDBJ whole genome shotgun (WGS) entry which is preliminary data.</text>
</comment>
<evidence type="ECO:0000256" key="2">
    <source>
        <dbReference type="ARBA" id="ARBA00022448"/>
    </source>
</evidence>
<dbReference type="GO" id="GO:0005524">
    <property type="term" value="F:ATP binding"/>
    <property type="evidence" value="ECO:0007669"/>
    <property type="project" value="UniProtKB-KW"/>
</dbReference>
<evidence type="ECO:0000256" key="1">
    <source>
        <dbReference type="ARBA" id="ARBA00005417"/>
    </source>
</evidence>
<feature type="domain" description="ABC transporter" evidence="5">
    <location>
        <begin position="41"/>
        <end position="280"/>
    </location>
</feature>
<name>F1T5U3_9ACTN</name>
<dbReference type="PANTHER" id="PTHR42798">
    <property type="entry name" value="LIPOPROTEIN-RELEASING SYSTEM ATP-BINDING PROTEIN LOLD"/>
    <property type="match status" value="1"/>
</dbReference>
<dbReference type="PROSITE" id="PS50893">
    <property type="entry name" value="ABC_TRANSPORTER_2"/>
    <property type="match status" value="1"/>
</dbReference>
<dbReference type="eggNOG" id="COG1136">
    <property type="taxonomic scope" value="Bacteria"/>
</dbReference>
<keyword evidence="4 6" id="KW-0067">ATP-binding</keyword>